<dbReference type="InterPro" id="IPR003313">
    <property type="entry name" value="AraC-bd"/>
</dbReference>
<keyword evidence="7" id="KW-1185">Reference proteome</keyword>
<gene>
    <name evidence="6" type="ORF">QH73_0002870</name>
</gene>
<evidence type="ECO:0000256" key="4">
    <source>
        <dbReference type="ARBA" id="ARBA00023163"/>
    </source>
</evidence>
<keyword evidence="1" id="KW-0805">Transcription regulation</keyword>
<protein>
    <submittedName>
        <fullName evidence="6">AraC family transcriptional regulator</fullName>
    </submittedName>
</protein>
<comment type="caution">
    <text evidence="6">The sequence shown here is derived from an EMBL/GenBank/DDBJ whole genome shotgun (WGS) entry which is preliminary data.</text>
</comment>
<dbReference type="InterPro" id="IPR037923">
    <property type="entry name" value="HTH-like"/>
</dbReference>
<dbReference type="GO" id="GO:0003700">
    <property type="term" value="F:DNA-binding transcription factor activity"/>
    <property type="evidence" value="ECO:0007669"/>
    <property type="project" value="InterPro"/>
</dbReference>
<dbReference type="AlphaFoldDB" id="A0A9X5I3I5"/>
<reference evidence="6 7" key="1">
    <citation type="journal article" date="2015" name="Genome Announc.">
        <title>Draft Genome Sequence of the Terrestrial Cyanobacterium Scytonema millei VB511283, Isolated from Eastern India.</title>
        <authorList>
            <person name="Sen D."/>
            <person name="Chandrababunaidu M.M."/>
            <person name="Singh D."/>
            <person name="Sanghi N."/>
            <person name="Ghorai A."/>
            <person name="Mishra G.P."/>
            <person name="Madduluri M."/>
            <person name="Adhikary S.P."/>
            <person name="Tripathy S."/>
        </authorList>
    </citation>
    <scope>NUCLEOTIDE SEQUENCE [LARGE SCALE GENOMIC DNA]</scope>
    <source>
        <strain evidence="6 7">VB511283</strain>
    </source>
</reference>
<sequence>MDNAARTPARCERAKFWRQPEFGNLELLRATYITHAFCRHIHEAYTIGVIEQGVEKFTYQGEMHFAPAGTVVIVNPGEVHTGSAGVENGWTYRVLYPDVSLLQQAAAEAFGGRQVMPYFPQAAIADRQLAQQILQLHQSLETSPSQLEKDTRWLGTLVQLIQRHAGDRPTLKQIGREDQPIVRIKSYLESNYTENISLDKLAAIANLSPFYLLRTFRDRVGMPPYEYLTQVRVAKAKRLLSQGYAIAQVAQQTGFADQSHLTRQFKRFVGVTPGKYSHALTTARGN</sequence>
<accession>A0A9X5I3I5</accession>
<evidence type="ECO:0000313" key="7">
    <source>
        <dbReference type="Proteomes" id="UP000031532"/>
    </source>
</evidence>
<dbReference type="Gene3D" id="1.10.10.60">
    <property type="entry name" value="Homeodomain-like"/>
    <property type="match status" value="2"/>
</dbReference>
<dbReference type="OrthoDB" id="516605at2"/>
<name>A0A9X5I3I5_9CYAN</name>
<dbReference type="SMART" id="SM00342">
    <property type="entry name" value="HTH_ARAC"/>
    <property type="match status" value="1"/>
</dbReference>
<dbReference type="SUPFAM" id="SSF46689">
    <property type="entry name" value="Homeodomain-like"/>
    <property type="match status" value="2"/>
</dbReference>
<dbReference type="SUPFAM" id="SSF51215">
    <property type="entry name" value="Regulatory protein AraC"/>
    <property type="match status" value="1"/>
</dbReference>
<dbReference type="GO" id="GO:0043565">
    <property type="term" value="F:sequence-specific DNA binding"/>
    <property type="evidence" value="ECO:0007669"/>
    <property type="project" value="InterPro"/>
</dbReference>
<dbReference type="Pfam" id="PF12833">
    <property type="entry name" value="HTH_18"/>
    <property type="match status" value="1"/>
</dbReference>
<keyword evidence="3" id="KW-0010">Activator</keyword>
<proteinExistence type="predicted"/>
<dbReference type="PROSITE" id="PS00041">
    <property type="entry name" value="HTH_ARAC_FAMILY_1"/>
    <property type="match status" value="1"/>
</dbReference>
<evidence type="ECO:0000256" key="3">
    <source>
        <dbReference type="ARBA" id="ARBA00023159"/>
    </source>
</evidence>
<dbReference type="Proteomes" id="UP000031532">
    <property type="component" value="Unassembled WGS sequence"/>
</dbReference>
<dbReference type="EMBL" id="JTJC03000001">
    <property type="protein sequence ID" value="NHC33614.1"/>
    <property type="molecule type" value="Genomic_DNA"/>
</dbReference>
<dbReference type="InterPro" id="IPR018062">
    <property type="entry name" value="HTH_AraC-typ_CS"/>
</dbReference>
<organism evidence="6 7">
    <name type="scientific">Scytonema millei VB511283</name>
    <dbReference type="NCBI Taxonomy" id="1245923"/>
    <lineage>
        <taxon>Bacteria</taxon>
        <taxon>Bacillati</taxon>
        <taxon>Cyanobacteriota</taxon>
        <taxon>Cyanophyceae</taxon>
        <taxon>Nostocales</taxon>
        <taxon>Scytonemataceae</taxon>
        <taxon>Scytonema</taxon>
    </lineage>
</organism>
<dbReference type="PANTHER" id="PTHR46796:SF2">
    <property type="entry name" value="TRANSCRIPTIONAL REGULATORY PROTEIN"/>
    <property type="match status" value="1"/>
</dbReference>
<evidence type="ECO:0000259" key="5">
    <source>
        <dbReference type="PROSITE" id="PS01124"/>
    </source>
</evidence>
<dbReference type="InterPro" id="IPR009057">
    <property type="entry name" value="Homeodomain-like_sf"/>
</dbReference>
<dbReference type="Pfam" id="PF02311">
    <property type="entry name" value="AraC_binding"/>
    <property type="match status" value="1"/>
</dbReference>
<dbReference type="PANTHER" id="PTHR46796">
    <property type="entry name" value="HTH-TYPE TRANSCRIPTIONAL ACTIVATOR RHAS-RELATED"/>
    <property type="match status" value="1"/>
</dbReference>
<evidence type="ECO:0000313" key="6">
    <source>
        <dbReference type="EMBL" id="NHC33614.1"/>
    </source>
</evidence>
<dbReference type="PROSITE" id="PS01124">
    <property type="entry name" value="HTH_ARAC_FAMILY_2"/>
    <property type="match status" value="1"/>
</dbReference>
<feature type="domain" description="HTH araC/xylS-type" evidence="5">
    <location>
        <begin position="182"/>
        <end position="279"/>
    </location>
</feature>
<evidence type="ECO:0000256" key="1">
    <source>
        <dbReference type="ARBA" id="ARBA00023015"/>
    </source>
</evidence>
<dbReference type="InterPro" id="IPR018060">
    <property type="entry name" value="HTH_AraC"/>
</dbReference>
<keyword evidence="2" id="KW-0238">DNA-binding</keyword>
<evidence type="ECO:0000256" key="2">
    <source>
        <dbReference type="ARBA" id="ARBA00023125"/>
    </source>
</evidence>
<keyword evidence="4" id="KW-0804">Transcription</keyword>
<dbReference type="InterPro" id="IPR050204">
    <property type="entry name" value="AraC_XylS_family_regulators"/>
</dbReference>